<dbReference type="Proteomes" id="UP000772151">
    <property type="component" value="Unassembled WGS sequence"/>
</dbReference>
<dbReference type="AlphaFoldDB" id="A0A927ZRH6"/>
<sequence>MGTLEKKCLYKVNRAYRLKKYDVVVDERRPEVICEDNCAWTTAYVYRGLRNRKNPKSITELEWEQGTKLKICAEGTGAKRIVRSIVEWLYNKKSIEFDEARFLSQCMQKFADIRKEYNLDEEMLGRAKKIHLVEREAALVLAGCTEQGIKEIDKKLPEWEEKQRQNNYPWNSDEIFDYFLQESGPIDITAKRIERMCDYYREQCKLLNKKIEQVRHFAEIINGKEQLASAGDVEAMFFLAEAYETGRLCDRDREKVRVYLQMAKETLAGDLTKRYKVWLDKAVQDSGLEMLGQLGREYIDGTFAVSAKKNKDVKLKNVIRWLNQAIESGDGWAAFTKGNICYYGYGRWGERRQEAYNNYKKAAKSKESIYALEYGEMCLRNGDLRKEVVDTLVEVLNE</sequence>
<accession>A0A927ZRH6</accession>
<gene>
    <name evidence="1" type="ORF">E7203_12615</name>
</gene>
<dbReference type="Gene3D" id="1.25.40.10">
    <property type="entry name" value="Tetratricopeptide repeat domain"/>
    <property type="match status" value="2"/>
</dbReference>
<evidence type="ECO:0000313" key="1">
    <source>
        <dbReference type="EMBL" id="MBE6086264.1"/>
    </source>
</evidence>
<comment type="caution">
    <text evidence="1">The sequence shown here is derived from an EMBL/GenBank/DDBJ whole genome shotgun (WGS) entry which is preliminary data.</text>
</comment>
<dbReference type="EMBL" id="SVCA01000014">
    <property type="protein sequence ID" value="MBE6086264.1"/>
    <property type="molecule type" value="Genomic_DNA"/>
</dbReference>
<dbReference type="InterPro" id="IPR011990">
    <property type="entry name" value="TPR-like_helical_dom_sf"/>
</dbReference>
<reference evidence="1" key="1">
    <citation type="submission" date="2019-04" db="EMBL/GenBank/DDBJ databases">
        <title>Evolution of Biomass-Degrading Anaerobic Consortia Revealed by Metagenomics.</title>
        <authorList>
            <person name="Peng X."/>
        </authorList>
    </citation>
    <scope>NUCLEOTIDE SEQUENCE</scope>
    <source>
        <strain evidence="1">SIG242</strain>
    </source>
</reference>
<protein>
    <submittedName>
        <fullName evidence="1">Sel1 repeat family protein</fullName>
    </submittedName>
</protein>
<dbReference type="SUPFAM" id="SSF81901">
    <property type="entry name" value="HCP-like"/>
    <property type="match status" value="1"/>
</dbReference>
<evidence type="ECO:0000313" key="2">
    <source>
        <dbReference type="Proteomes" id="UP000772151"/>
    </source>
</evidence>
<organism evidence="1 2">
    <name type="scientific">Selenomonas ruminantium</name>
    <dbReference type="NCBI Taxonomy" id="971"/>
    <lineage>
        <taxon>Bacteria</taxon>
        <taxon>Bacillati</taxon>
        <taxon>Bacillota</taxon>
        <taxon>Negativicutes</taxon>
        <taxon>Selenomonadales</taxon>
        <taxon>Selenomonadaceae</taxon>
        <taxon>Selenomonas</taxon>
    </lineage>
</organism>
<name>A0A927ZRH6_SELRU</name>
<proteinExistence type="predicted"/>